<dbReference type="EMBL" id="CP017708">
    <property type="protein sequence ID" value="AOY84515.2"/>
    <property type="molecule type" value="Genomic_DNA"/>
</dbReference>
<reference evidence="2" key="1">
    <citation type="journal article" date="2017" name="Proc. Natl. Acad. Sci. U.S.A.">
        <title>Comparative genomics uncovers the prolific and distinctive metabolic potential of the cyanobacterial genus Moorea.</title>
        <authorList>
            <person name="Leao T."/>
            <person name="Castelao G."/>
            <person name="Korobeynikov A."/>
            <person name="Monroe E.A."/>
            <person name="Podell S."/>
            <person name="Glukhov E."/>
            <person name="Allen E.E."/>
            <person name="Gerwick W.H."/>
            <person name="Gerwick L."/>
        </authorList>
    </citation>
    <scope>NUCLEOTIDE SEQUENCE</scope>
    <source>
        <strain evidence="2">JHB</strain>
    </source>
</reference>
<feature type="transmembrane region" description="Helical" evidence="1">
    <location>
        <begin position="137"/>
        <end position="156"/>
    </location>
</feature>
<evidence type="ECO:0000313" key="2">
    <source>
        <dbReference type="EMBL" id="AOY84515.2"/>
    </source>
</evidence>
<feature type="transmembrane region" description="Helical" evidence="1">
    <location>
        <begin position="48"/>
        <end position="67"/>
    </location>
</feature>
<accession>A0A1D9GAL7</accession>
<feature type="transmembrane region" description="Helical" evidence="1">
    <location>
        <begin position="168"/>
        <end position="189"/>
    </location>
</feature>
<keyword evidence="1" id="KW-0472">Membrane</keyword>
<reference evidence="2" key="2">
    <citation type="submission" date="2022-10" db="EMBL/GenBank/DDBJ databases">
        <authorList>
            <person name="Ngo T.-E."/>
        </authorList>
    </citation>
    <scope>NUCLEOTIDE SEQUENCE</scope>
    <source>
        <strain evidence="2">JHB</strain>
    </source>
</reference>
<dbReference type="Proteomes" id="UP000176944">
    <property type="component" value="Chromosome"/>
</dbReference>
<gene>
    <name evidence="2" type="ORF">BJP36_05025</name>
</gene>
<evidence type="ECO:0008006" key="3">
    <source>
        <dbReference type="Google" id="ProtNLM"/>
    </source>
</evidence>
<name>A0A1D9GAL7_MOOP1</name>
<evidence type="ECO:0000256" key="1">
    <source>
        <dbReference type="SAM" id="Phobius"/>
    </source>
</evidence>
<protein>
    <recommendedName>
        <fullName evidence="3">Oxidase</fullName>
    </recommendedName>
</protein>
<sequence length="195" mass="22149">MLIFAVSALLLGIVLVLRIHLGIGIGYLTRDPVTTLKGKFYTGFVSQLGIFLWSGAATVSLFTTYIFRHKSYNIKLQNFFLTSGLLSLMLGIDDVFLLHEGFYNVTGLSEKNVFTCYLVLILLWLFKFRSIILRTEYLLLVMAFVFFGLSIVIDAMPSSKFQMLLEDGAKLIGILTWMVYFFRCGAFAIHRHISD</sequence>
<keyword evidence="1" id="KW-0812">Transmembrane</keyword>
<feature type="transmembrane region" description="Helical" evidence="1">
    <location>
        <begin position="105"/>
        <end position="125"/>
    </location>
</feature>
<dbReference type="AlphaFoldDB" id="A0A1D9GAL7"/>
<keyword evidence="1" id="KW-1133">Transmembrane helix</keyword>
<feature type="transmembrane region" description="Helical" evidence="1">
    <location>
        <begin position="79"/>
        <end position="99"/>
    </location>
</feature>
<organism evidence="2">
    <name type="scientific">Moorena producens (strain JHB)</name>
    <dbReference type="NCBI Taxonomy" id="1454205"/>
    <lineage>
        <taxon>Bacteria</taxon>
        <taxon>Bacillati</taxon>
        <taxon>Cyanobacteriota</taxon>
        <taxon>Cyanophyceae</taxon>
        <taxon>Coleofasciculales</taxon>
        <taxon>Coleofasciculaceae</taxon>
        <taxon>Moorena</taxon>
    </lineage>
</organism>
<proteinExistence type="predicted"/>